<dbReference type="RefSeq" id="WP_136497346.1">
    <property type="nucleotide sequence ID" value="NZ_CP046052.1"/>
</dbReference>
<dbReference type="InterPro" id="IPR057152">
    <property type="entry name" value="DUF7830"/>
</dbReference>
<gene>
    <name evidence="3" type="ORF">H2LOC_017940</name>
</gene>
<dbReference type="Pfam" id="PF19500">
    <property type="entry name" value="DUF6035"/>
    <property type="match status" value="1"/>
</dbReference>
<dbReference type="KEGG" id="mhey:H2LOC_017940"/>
<evidence type="ECO:0008006" key="5">
    <source>
        <dbReference type="Google" id="ProtNLM"/>
    </source>
</evidence>
<keyword evidence="4" id="KW-1185">Reference proteome</keyword>
<organism evidence="3 4">
    <name type="scientific">Methylocystis heyeri</name>
    <dbReference type="NCBI Taxonomy" id="391905"/>
    <lineage>
        <taxon>Bacteria</taxon>
        <taxon>Pseudomonadati</taxon>
        <taxon>Pseudomonadota</taxon>
        <taxon>Alphaproteobacteria</taxon>
        <taxon>Hyphomicrobiales</taxon>
        <taxon>Methylocystaceae</taxon>
        <taxon>Methylocystis</taxon>
    </lineage>
</organism>
<dbReference type="Pfam" id="PF25169">
    <property type="entry name" value="DUF7830"/>
    <property type="match status" value="1"/>
</dbReference>
<proteinExistence type="predicted"/>
<dbReference type="EMBL" id="CP046052">
    <property type="protein sequence ID" value="QGM47416.1"/>
    <property type="molecule type" value="Genomic_DNA"/>
</dbReference>
<dbReference type="AlphaFoldDB" id="A0A6B8KGE5"/>
<evidence type="ECO:0000313" key="4">
    <source>
        <dbReference type="Proteomes" id="UP000309061"/>
    </source>
</evidence>
<evidence type="ECO:0000259" key="2">
    <source>
        <dbReference type="Pfam" id="PF25169"/>
    </source>
</evidence>
<evidence type="ECO:0000259" key="1">
    <source>
        <dbReference type="Pfam" id="PF19500"/>
    </source>
</evidence>
<protein>
    <recommendedName>
        <fullName evidence="5">Competence protein</fullName>
    </recommendedName>
</protein>
<name>A0A6B8KGE5_9HYPH</name>
<dbReference type="Proteomes" id="UP000309061">
    <property type="component" value="Chromosome"/>
</dbReference>
<dbReference type="InterPro" id="IPR046099">
    <property type="entry name" value="DUF6035"/>
</dbReference>
<feature type="domain" description="DUF6035" evidence="1">
    <location>
        <begin position="115"/>
        <end position="289"/>
    </location>
</feature>
<accession>A0A6B8KGE5</accession>
<sequence>MKGETISIDPLAHATPVDDPEIIEIQDLRTGELVNSQALISSYRYGDFIVLRGKVREHLHSEVPFYACALCATPVYIVANQAKRFFFRHLIEDGSCSARTRGELSQDEIAARKYHGQRESEAHKHIKNLIEKSLNADPVFETTVQEKVWRSARDPKARRQPDVQTESPIFGRVAFEVQLSTTFLSVVVARRAFYREQGALLVWVFGNFMPDYRRLMVDDILFPNNSNLFVVDDETTGLSKKRGVFLMRCIFRRPVRNGSEIIDEWNEEIVAFGELQRDIEAQTAFFFDYAKEEKRLRDAIDVDAAAARLKEDDALRDEFLALWKAAPQFHSENSGLHARWKALSETLAARGIKIPDCPNSNSGFRALLNGILSAEEGKPVGWDYEKLIQVAHCIFDRHKPHLFAFGCALQHYGSENLLEEQDKKEIWAKRKSSIKEALRVHNPAFIPDPFWLPALLFLFPEIGRRVKAYLDNIDLELFHGL</sequence>
<evidence type="ECO:0000313" key="3">
    <source>
        <dbReference type="EMBL" id="QGM47416.1"/>
    </source>
</evidence>
<dbReference type="OrthoDB" id="1302950at2"/>
<feature type="domain" description="DUF7830" evidence="2">
    <location>
        <begin position="31"/>
        <end position="102"/>
    </location>
</feature>
<reference evidence="3 4" key="1">
    <citation type="submission" date="2019-11" db="EMBL/GenBank/DDBJ databases">
        <title>The genome sequence of Methylocystis heyeri.</title>
        <authorList>
            <person name="Oshkin I.Y."/>
            <person name="Miroshnikov K."/>
            <person name="Dedysh S.N."/>
        </authorList>
    </citation>
    <scope>NUCLEOTIDE SEQUENCE [LARGE SCALE GENOMIC DNA]</scope>
    <source>
        <strain evidence="3 4">H2</strain>
    </source>
</reference>